<dbReference type="PANTHER" id="PTHR36566">
    <property type="entry name" value="NICKEL INSERTION PROTEIN-RELATED"/>
    <property type="match status" value="1"/>
</dbReference>
<dbReference type="GO" id="GO:0016829">
    <property type="term" value="F:lyase activity"/>
    <property type="evidence" value="ECO:0007669"/>
    <property type="project" value="UniProtKB-UniRule"/>
</dbReference>
<dbReference type="InterPro" id="IPR002822">
    <property type="entry name" value="Ni_insertion"/>
</dbReference>
<keyword evidence="1 2" id="KW-0533">Nickel</keyword>
<sequence>MEKIAYFDCPTGIAGNMCLGAILSAGMPLEDLLAQLQGLGLQDEYEFTVAHVRRQEQAAIAVTINLVKAVPAHRHLPDIEALIRQAQLPPRVVEWSLAIFRELAAAEAAVHGIAAEQVHFHEVGATDALVDVVGTCLGLHWLGVDRMVCSPLPVGGGTVKAAHGRLPVPAPAVLELLRRAQAPIYSNGIDRELVTPTGAAIATTLSQSFGPPPAMTLHQVGLGAGSHDLPIPNILRLWIGTRPSEFSASHSHASHSHREPDSMDSAHSVSKHPEIEHPDPEHPESEHPEHQHPSSRSLGYQESIVELQTQLDDLTPQAIGYLYNGLFQAGALDVFTQAIGMKKNRPGILLTVICPAAEVEACQSLLFSETTTLGIRTTVQQRQTLYRAWRAVTTDYGPVQVKAGLATPQGPVVNLQPEYETCAQLARAQDIGWKRVQWAAIAAAQPLYNAHDWQVAKD</sequence>
<feature type="region of interest" description="Disordered" evidence="3">
    <location>
        <begin position="246"/>
        <end position="298"/>
    </location>
</feature>
<dbReference type="GO" id="GO:0016151">
    <property type="term" value="F:nickel cation binding"/>
    <property type="evidence" value="ECO:0007669"/>
    <property type="project" value="UniProtKB-UniRule"/>
</dbReference>
<protein>
    <recommendedName>
        <fullName evidence="2">Putative nickel insertion protein</fullName>
    </recommendedName>
</protein>
<evidence type="ECO:0000256" key="2">
    <source>
        <dbReference type="HAMAP-Rule" id="MF_01074"/>
    </source>
</evidence>
<organism evidence="4 5">
    <name type="scientific">Leptolyngbya cf. ectocarpi LEGE 11479</name>
    <dbReference type="NCBI Taxonomy" id="1828722"/>
    <lineage>
        <taxon>Bacteria</taxon>
        <taxon>Bacillati</taxon>
        <taxon>Cyanobacteriota</taxon>
        <taxon>Cyanophyceae</taxon>
        <taxon>Leptolyngbyales</taxon>
        <taxon>Leptolyngbyaceae</taxon>
        <taxon>Leptolyngbya group</taxon>
        <taxon>Leptolyngbya</taxon>
    </lineage>
</organism>
<keyword evidence="2" id="KW-0456">Lyase</keyword>
<comment type="similarity">
    <text evidence="2">Belongs to the LarC family.</text>
</comment>
<proteinExistence type="inferred from homology"/>
<dbReference type="AlphaFoldDB" id="A0A928X1F9"/>
<evidence type="ECO:0000313" key="5">
    <source>
        <dbReference type="Proteomes" id="UP000615026"/>
    </source>
</evidence>
<dbReference type="NCBIfam" id="TIGR00299">
    <property type="entry name" value="nickel pincer cofactor biosynthesis protein LarC"/>
    <property type="match status" value="1"/>
</dbReference>
<dbReference type="Proteomes" id="UP000615026">
    <property type="component" value="Unassembled WGS sequence"/>
</dbReference>
<dbReference type="EMBL" id="JADEXP010000030">
    <property type="protein sequence ID" value="MBE9066155.1"/>
    <property type="molecule type" value="Genomic_DNA"/>
</dbReference>
<feature type="compositionally biased region" description="Basic and acidic residues" evidence="3">
    <location>
        <begin position="271"/>
        <end position="292"/>
    </location>
</feature>
<dbReference type="PANTHER" id="PTHR36566:SF1">
    <property type="entry name" value="PYRIDINIUM-3,5-BISTHIOCARBOXYLIC ACID MONONUCLEOTIDE NICKEL INSERTION PROTEIN"/>
    <property type="match status" value="1"/>
</dbReference>
<name>A0A928X1F9_LEPEC</name>
<dbReference type="RefSeq" id="WP_193991690.1">
    <property type="nucleotide sequence ID" value="NZ_JADEXP010000030.1"/>
</dbReference>
<comment type="caution">
    <text evidence="4">The sequence shown here is derived from an EMBL/GenBank/DDBJ whole genome shotgun (WGS) entry which is preliminary data.</text>
</comment>
<dbReference type="Pfam" id="PF01969">
    <property type="entry name" value="Ni_insertion"/>
    <property type="match status" value="1"/>
</dbReference>
<dbReference type="HAMAP" id="MF_01074">
    <property type="entry name" value="LarC"/>
    <property type="match status" value="1"/>
</dbReference>
<evidence type="ECO:0000313" key="4">
    <source>
        <dbReference type="EMBL" id="MBE9066155.1"/>
    </source>
</evidence>
<gene>
    <name evidence="4" type="primary">larC</name>
    <name evidence="4" type="ORF">IQ260_05775</name>
</gene>
<keyword evidence="5" id="KW-1185">Reference proteome</keyword>
<evidence type="ECO:0000256" key="3">
    <source>
        <dbReference type="SAM" id="MobiDB-lite"/>
    </source>
</evidence>
<accession>A0A928X1F9</accession>
<reference evidence="4" key="1">
    <citation type="submission" date="2020-10" db="EMBL/GenBank/DDBJ databases">
        <authorList>
            <person name="Castelo-Branco R."/>
            <person name="Eusebio N."/>
            <person name="Adriana R."/>
            <person name="Vieira A."/>
            <person name="Brugerolle De Fraissinette N."/>
            <person name="Rezende De Castro R."/>
            <person name="Schneider M.P."/>
            <person name="Vasconcelos V."/>
            <person name="Leao P.N."/>
        </authorList>
    </citation>
    <scope>NUCLEOTIDE SEQUENCE</scope>
    <source>
        <strain evidence="4">LEGE 11479</strain>
    </source>
</reference>
<dbReference type="Gene3D" id="3.30.70.1380">
    <property type="entry name" value="Transcriptional regulatory protein pf0864 domain like"/>
    <property type="match status" value="1"/>
</dbReference>
<evidence type="ECO:0000256" key="1">
    <source>
        <dbReference type="ARBA" id="ARBA00022596"/>
    </source>
</evidence>